<organism evidence="1 2">
    <name type="scientific">Pseudoalteromonas rubra</name>
    <dbReference type="NCBI Taxonomy" id="43658"/>
    <lineage>
        <taxon>Bacteria</taxon>
        <taxon>Pseudomonadati</taxon>
        <taxon>Pseudomonadota</taxon>
        <taxon>Gammaproteobacteria</taxon>
        <taxon>Alteromonadales</taxon>
        <taxon>Pseudoalteromonadaceae</taxon>
        <taxon>Pseudoalteromonas</taxon>
    </lineage>
</organism>
<gene>
    <name evidence="1" type="ORF">C3B51_23515</name>
</gene>
<evidence type="ECO:0000313" key="1">
    <source>
        <dbReference type="EMBL" id="RZM69425.1"/>
    </source>
</evidence>
<sequence>MSLFLHLSFIPDQFPRALTLWELADFSQALTDLEGLTRLVNIDTCRTIKIENFVKSKDKARTRPYTFSVRHPDKEREGDNALFFSTMEDWDFDQLVMWGFDKLIEQREQWWQPVLQHPGFIMARLASEIYQSQQNIDSTSFHDVYGWPHDHLPKISNGKPPPIDEMVIDTRVNPGHWRFKPGYIEGVSSEMWLGEHFFRHVGLDKQALYDVDWLEVTELGNVTHIKAYHKPFDSDVGEQRELQIKLRKLLFGQSPHTDDPEFKLLSEFQPPALAQL</sequence>
<accession>A0A4Q7E1Q2</accession>
<dbReference type="Proteomes" id="UP000292345">
    <property type="component" value="Unassembled WGS sequence"/>
</dbReference>
<reference evidence="1 2" key="1">
    <citation type="submission" date="2018-01" db="EMBL/GenBank/DDBJ databases">
        <title>Co-occurrence of chitin degradation, pigmentation and bioactivity in marine Pseudoalteromonas.</title>
        <authorList>
            <person name="Paulsen S."/>
            <person name="Gram L."/>
            <person name="Machado H."/>
        </authorList>
    </citation>
    <scope>NUCLEOTIDE SEQUENCE [LARGE SCALE GENOMIC DNA]</scope>
    <source>
        <strain evidence="1 2">S1946</strain>
    </source>
</reference>
<comment type="caution">
    <text evidence="1">The sequence shown here is derived from an EMBL/GenBank/DDBJ whole genome shotgun (WGS) entry which is preliminary data.</text>
</comment>
<protein>
    <submittedName>
        <fullName evidence="1">Uncharacterized protein</fullName>
    </submittedName>
</protein>
<dbReference type="RefSeq" id="WP_130246561.1">
    <property type="nucleotide sequence ID" value="NZ_PPUZ01000174.1"/>
</dbReference>
<name>A0A4Q7E1Q2_9GAMM</name>
<proteinExistence type="predicted"/>
<dbReference type="AlphaFoldDB" id="A0A4Q7E1Q2"/>
<dbReference type="EMBL" id="PPUZ01000174">
    <property type="protein sequence ID" value="RZM69425.1"/>
    <property type="molecule type" value="Genomic_DNA"/>
</dbReference>
<evidence type="ECO:0000313" key="2">
    <source>
        <dbReference type="Proteomes" id="UP000292345"/>
    </source>
</evidence>